<gene>
    <name evidence="4" type="ORF">G7043_03820</name>
</gene>
<keyword evidence="5" id="KW-1185">Reference proteome</keyword>
<dbReference type="Pfam" id="PF13579">
    <property type="entry name" value="Glyco_trans_4_4"/>
    <property type="match status" value="1"/>
</dbReference>
<name>A0A7C9VU35_9PSEU</name>
<keyword evidence="1" id="KW-0328">Glycosyltransferase</keyword>
<dbReference type="AlphaFoldDB" id="A0A7C9VU35"/>
<organism evidence="4 5">
    <name type="scientific">Lentzea alba</name>
    <dbReference type="NCBI Taxonomy" id="2714351"/>
    <lineage>
        <taxon>Bacteria</taxon>
        <taxon>Bacillati</taxon>
        <taxon>Actinomycetota</taxon>
        <taxon>Actinomycetes</taxon>
        <taxon>Pseudonocardiales</taxon>
        <taxon>Pseudonocardiaceae</taxon>
        <taxon>Lentzea</taxon>
    </lineage>
</organism>
<dbReference type="InterPro" id="IPR028098">
    <property type="entry name" value="Glyco_trans_4-like_N"/>
</dbReference>
<protein>
    <submittedName>
        <fullName evidence="4">Glycosyltransferase family 1 protein</fullName>
    </submittedName>
</protein>
<evidence type="ECO:0000313" key="4">
    <source>
        <dbReference type="EMBL" id="NGY58057.1"/>
    </source>
</evidence>
<evidence type="ECO:0000256" key="1">
    <source>
        <dbReference type="ARBA" id="ARBA00022676"/>
    </source>
</evidence>
<comment type="caution">
    <text evidence="4">The sequence shown here is derived from an EMBL/GenBank/DDBJ whole genome shotgun (WGS) entry which is preliminary data.</text>
</comment>
<dbReference type="PANTHER" id="PTHR12526">
    <property type="entry name" value="GLYCOSYLTRANSFERASE"/>
    <property type="match status" value="1"/>
</dbReference>
<proteinExistence type="predicted"/>
<dbReference type="Proteomes" id="UP000481360">
    <property type="component" value="Unassembled WGS sequence"/>
</dbReference>
<dbReference type="RefSeq" id="WP_166043873.1">
    <property type="nucleotide sequence ID" value="NZ_JAAMPJ010000001.1"/>
</dbReference>
<feature type="domain" description="Glycosyltransferase subfamily 4-like N-terminal" evidence="3">
    <location>
        <begin position="18"/>
        <end position="171"/>
    </location>
</feature>
<evidence type="ECO:0000256" key="2">
    <source>
        <dbReference type="ARBA" id="ARBA00022679"/>
    </source>
</evidence>
<dbReference type="Pfam" id="PF13692">
    <property type="entry name" value="Glyco_trans_1_4"/>
    <property type="match status" value="1"/>
</dbReference>
<reference evidence="4 5" key="1">
    <citation type="submission" date="2020-03" db="EMBL/GenBank/DDBJ databases">
        <title>Isolation and identification of active actinomycetes.</title>
        <authorList>
            <person name="Sun X."/>
        </authorList>
    </citation>
    <scope>NUCLEOTIDE SEQUENCE [LARGE SCALE GENOMIC DNA]</scope>
    <source>
        <strain evidence="4 5">NEAU-D13</strain>
    </source>
</reference>
<dbReference type="EMBL" id="JAAMPJ010000001">
    <property type="protein sequence ID" value="NGY58057.1"/>
    <property type="molecule type" value="Genomic_DNA"/>
</dbReference>
<accession>A0A7C9VU35</accession>
<evidence type="ECO:0000259" key="3">
    <source>
        <dbReference type="Pfam" id="PF13579"/>
    </source>
</evidence>
<dbReference type="SUPFAM" id="SSF53756">
    <property type="entry name" value="UDP-Glycosyltransferase/glycogen phosphorylase"/>
    <property type="match status" value="1"/>
</dbReference>
<dbReference type="GO" id="GO:0016757">
    <property type="term" value="F:glycosyltransferase activity"/>
    <property type="evidence" value="ECO:0007669"/>
    <property type="project" value="UniProtKB-KW"/>
</dbReference>
<dbReference type="Gene3D" id="3.40.50.2000">
    <property type="entry name" value="Glycogen Phosphorylase B"/>
    <property type="match status" value="2"/>
</dbReference>
<dbReference type="PANTHER" id="PTHR12526:SF636">
    <property type="entry name" value="BLL3647 PROTEIN"/>
    <property type="match status" value="1"/>
</dbReference>
<sequence length="364" mass="39522">MTQDPVKVVHVLGTLDRGGVETIALRNCRTIPASCVKQTFVTLGPHEGLLASQFRAAGADVRRCPLDPKVTFPVRLWNLLCTLRPDVVESHVSLVSGLVLAAASAAGVPVRIARMRSEGDGRRDTPVRMLQRALLREMICNSATDVIGVTKAALAFADPPPHDRRYRVVPNQVDVNRFRFVHRVQKPRTWPVLGHIGRASAEKNRAFLMEVHSAARRQRPDVRLTIAGAGGVEDLTSVAPRVAADPTVHLLGHTERPEDVLATIDVLLLPSHREGLPGVVLEALASGVPVLATELPGLQELADRLPGLHLLPLHVGPGLWASTALALASISESERALIAEGLRDSEFALSSDVQWWRTLWTASR</sequence>
<keyword evidence="2 4" id="KW-0808">Transferase</keyword>
<evidence type="ECO:0000313" key="5">
    <source>
        <dbReference type="Proteomes" id="UP000481360"/>
    </source>
</evidence>